<dbReference type="Proteomes" id="UP000247480">
    <property type="component" value="Unassembled WGS sequence"/>
</dbReference>
<gene>
    <name evidence="1" type="ORF">KPSA1_02446</name>
</gene>
<dbReference type="EMBL" id="BGJZ01000109">
    <property type="protein sequence ID" value="GBH09052.1"/>
    <property type="molecule type" value="Genomic_DNA"/>
</dbReference>
<dbReference type="AlphaFoldDB" id="A0A2V0QIK8"/>
<dbReference type="RefSeq" id="WP_003373423.1">
    <property type="nucleotide sequence ID" value="NZ_AP019411.1"/>
</dbReference>
<name>A0A2V0QIK8_PSESF</name>
<evidence type="ECO:0000313" key="2">
    <source>
        <dbReference type="Proteomes" id="UP000247480"/>
    </source>
</evidence>
<dbReference type="Pfam" id="PF11236">
    <property type="entry name" value="DUF3037"/>
    <property type="match status" value="1"/>
</dbReference>
<evidence type="ECO:0000313" key="1">
    <source>
        <dbReference type="EMBL" id="GBH09052.1"/>
    </source>
</evidence>
<dbReference type="InterPro" id="IPR021398">
    <property type="entry name" value="DUF3037"/>
</dbReference>
<comment type="caution">
    <text evidence="1">The sequence shown here is derived from an EMBL/GenBank/DDBJ whole genome shotgun (WGS) entry which is preliminary data.</text>
</comment>
<sequence length="280" mass="31475">MRIICNYSILRFLPYPETGEFVNIGIVLFANNGDFRFAVEAKRQRVTTFFPSLDAKIFIRARKEVHAELARLSGFFTNHRSDRKALAATFSHLVHPRETMMRFSEPGSVVAATSDQALKALFDHYVKHSFATKEYQEAALEKQLGRLLADVNLKQHYVDRKLGSVDYPVKFPFVLIQGGKPVQAIKPLHLGHEESGKIYEHGDAWISRVRRLSAKGQLPPDTLFVAGPPIPGKPKLFKAYKEVSTELSAFPEVRVISAEEDRARMVSLIKEGIPASAEIA</sequence>
<proteinExistence type="predicted"/>
<reference evidence="1 2" key="1">
    <citation type="submission" date="2018-04" db="EMBL/GenBank/DDBJ databases">
        <title>Draft genome sequence of Pseudomonas syringae pv. actinidiae biovar 1 strains isolated from kiwifruit in Kagawa prefecture.</title>
        <authorList>
            <person name="Tabuchi M."/>
            <person name="Saito M."/>
            <person name="Fujiwara S."/>
            <person name="Sasa N."/>
            <person name="Akimitsu K."/>
            <person name="Gomi K."/>
            <person name="Konishi-Sugita S."/>
            <person name="Hamano K."/>
            <person name="Kataoka I."/>
        </authorList>
    </citation>
    <scope>NUCLEOTIDE SEQUENCE [LARGE SCALE GENOMIC DNA]</scope>
    <source>
        <strain evidence="1 2">MAFF212206</strain>
    </source>
</reference>
<protein>
    <submittedName>
        <fullName evidence="1">Outer membrane protein assembly factor BamD</fullName>
    </submittedName>
</protein>
<organism evidence="1 2">
    <name type="scientific">Pseudomonas syringae pv. actinidiae</name>
    <dbReference type="NCBI Taxonomy" id="103796"/>
    <lineage>
        <taxon>Bacteria</taxon>
        <taxon>Pseudomonadati</taxon>
        <taxon>Pseudomonadota</taxon>
        <taxon>Gammaproteobacteria</taxon>
        <taxon>Pseudomonadales</taxon>
        <taxon>Pseudomonadaceae</taxon>
        <taxon>Pseudomonas</taxon>
        <taxon>Pseudomonas syringae</taxon>
    </lineage>
</organism>
<accession>A0A2V0QIK8</accession>